<name>A0A9X3J0R0_9BACT</name>
<dbReference type="AlphaFoldDB" id="A0A9X3J0R0"/>
<sequence length="84" mass="9340">MSDRQREVTLTNPATNLTLNQSAVLHTGDHLLIDMGDTQTGKNFMILSPSSVGVKIIQFEAPHRGEPAVLKAQRYFPYDTKPTE</sequence>
<proteinExistence type="predicted"/>
<evidence type="ECO:0000313" key="2">
    <source>
        <dbReference type="Proteomes" id="UP001150924"/>
    </source>
</evidence>
<dbReference type="Proteomes" id="UP001150924">
    <property type="component" value="Unassembled WGS sequence"/>
</dbReference>
<comment type="caution">
    <text evidence="1">The sequence shown here is derived from an EMBL/GenBank/DDBJ whole genome shotgun (WGS) entry which is preliminary data.</text>
</comment>
<reference evidence="1" key="1">
    <citation type="submission" date="2022-11" db="EMBL/GenBank/DDBJ databases">
        <title>Minimal conservation of predation-associated metabolite biosynthetic gene clusters underscores biosynthetic potential of Myxococcota including descriptions for ten novel species: Archangium lansinium sp. nov., Myxococcus landrumus sp. nov., Nannocystis bai.</title>
        <authorList>
            <person name="Ahearne A."/>
            <person name="Stevens C."/>
            <person name="Phillips K."/>
        </authorList>
    </citation>
    <scope>NUCLEOTIDE SEQUENCE</scope>
    <source>
        <strain evidence="1">Na p29</strain>
    </source>
</reference>
<dbReference type="RefSeq" id="WP_267771975.1">
    <property type="nucleotide sequence ID" value="NZ_JAPNKE010000002.1"/>
</dbReference>
<gene>
    <name evidence="1" type="ORF">OV079_27865</name>
</gene>
<organism evidence="1 2">
    <name type="scientific">Nannocystis pusilla</name>
    <dbReference type="NCBI Taxonomy" id="889268"/>
    <lineage>
        <taxon>Bacteria</taxon>
        <taxon>Pseudomonadati</taxon>
        <taxon>Myxococcota</taxon>
        <taxon>Polyangia</taxon>
        <taxon>Nannocystales</taxon>
        <taxon>Nannocystaceae</taxon>
        <taxon>Nannocystis</taxon>
    </lineage>
</organism>
<accession>A0A9X3J0R0</accession>
<keyword evidence="2" id="KW-1185">Reference proteome</keyword>
<dbReference type="EMBL" id="JAPNKE010000002">
    <property type="protein sequence ID" value="MCY1009313.1"/>
    <property type="molecule type" value="Genomic_DNA"/>
</dbReference>
<protein>
    <submittedName>
        <fullName evidence="1">Uncharacterized protein</fullName>
    </submittedName>
</protein>
<evidence type="ECO:0000313" key="1">
    <source>
        <dbReference type="EMBL" id="MCY1009313.1"/>
    </source>
</evidence>